<dbReference type="InterPro" id="IPR001715">
    <property type="entry name" value="CH_dom"/>
</dbReference>
<evidence type="ECO:0000313" key="9">
    <source>
        <dbReference type="EMBL" id="KAG1312837.1"/>
    </source>
</evidence>
<dbReference type="PANTHER" id="PTHR18947:SF28">
    <property type="entry name" value="GIRDIN, ISOFORM A"/>
    <property type="match status" value="1"/>
</dbReference>
<dbReference type="InterPro" id="IPR043936">
    <property type="entry name" value="HOOK_N"/>
</dbReference>
<dbReference type="OrthoDB" id="49395at2759"/>
<dbReference type="EMBL" id="JAANQT010000243">
    <property type="protein sequence ID" value="KAG1312837.1"/>
    <property type="molecule type" value="Genomic_DNA"/>
</dbReference>
<comment type="caution">
    <text evidence="9">The sequence shown here is derived from an EMBL/GenBank/DDBJ whole genome shotgun (WGS) entry which is preliminary data.</text>
</comment>
<evidence type="ECO:0000256" key="4">
    <source>
        <dbReference type="ARBA" id="ARBA00022701"/>
    </source>
</evidence>
<dbReference type="Pfam" id="PF05622">
    <property type="entry name" value="HOOK"/>
    <property type="match status" value="1"/>
</dbReference>
<dbReference type="CDD" id="cd22211">
    <property type="entry name" value="HkD_SF"/>
    <property type="match status" value="1"/>
</dbReference>
<comment type="similarity">
    <text evidence="2">Belongs to the hook family.</text>
</comment>
<dbReference type="GO" id="GO:0008017">
    <property type="term" value="F:microtubule binding"/>
    <property type="evidence" value="ECO:0007669"/>
    <property type="project" value="InterPro"/>
</dbReference>
<sequence>MEAAMEDAFVEWINTFECKSYPIDTVVELADGVVLSEILADIDPKWFKQITATESTGNWVVRFNNQKKLHKLITRYFEEIVGQDPEYLPNVNLTAIAKDADLHELLLMCQLVIAIAVQSDNNRTYIEMIQALSQKSQHALMVSIEEVMNHFNTEPDTISSNPRLSYISTSHSSMMSGSRVLEDMPYRYQVEFEKLMMERKQFELSHHQLLGEYEELRIRFEDILHEKEELKTRLHDMDEAITHANNTGKADYVMKAEIDHLKQDLEKSEDRRQETELLMETHLQSINELKKKVDELTVQAEEAASLRDQLEEYKHVTERMHKMESTLEKYKRKMEETSDLKRQIKALEEQNSSLLERSHQVEDEYRKVLAFKTLMDSYKEQVQQLELGNREMLKEKNRLEEELKSIAETCTYLESDRDRNMEQVQLLEEHIKELELRGGVTLDKSMVSHRASVEEGELDEEGSTMEENVKKANLTELRLTIGRLKRKIKEMETTTTVSSEVDHEKMRQETEDLTAHKDQIQKEYEQVVQERNRLREELKQIRNGIPDSMLNQTHTIMAFRARILDLQKESNSLKESTYQLETVVLEGTRSVAKNSEALEQFEKDHSNIQDRTNRLEDITKMQLHDINRMLVEANYLNGVNNNRSDDESFQDRPGLSDQELEVIKEQNANLQIEVLHLQEEINVTQGKIRKVKNMIKLYNQLLQEMTIRFPNINKSDEPVRHPRTKEEENDLLKKQIQDARLQSKLEQRLIITGWFDLVRRNHRDASNLAIRSAPSSWLGRQRKILDVQLRQKLC</sequence>
<keyword evidence="10" id="KW-1185">Reference proteome</keyword>
<dbReference type="PROSITE" id="PS50021">
    <property type="entry name" value="CH"/>
    <property type="match status" value="1"/>
</dbReference>
<keyword evidence="4" id="KW-0493">Microtubule</keyword>
<keyword evidence="6" id="KW-0206">Cytoskeleton</keyword>
<proteinExistence type="inferred from homology"/>
<feature type="coiled-coil region" evidence="7">
    <location>
        <begin position="474"/>
        <end position="544"/>
    </location>
</feature>
<dbReference type="GO" id="GO:0005874">
    <property type="term" value="C:microtubule"/>
    <property type="evidence" value="ECO:0007669"/>
    <property type="project" value="UniProtKB-KW"/>
</dbReference>
<comment type="subcellular location">
    <subcellularLocation>
        <location evidence="1">Cytoplasm</location>
        <location evidence="1">Cytoskeleton</location>
    </subcellularLocation>
</comment>
<reference evidence="9" key="1">
    <citation type="journal article" date="2020" name="Microb. Genom.">
        <title>Genetic diversity of clinical and environmental Mucorales isolates obtained from an investigation of mucormycosis cases among solid organ transplant recipients.</title>
        <authorList>
            <person name="Nguyen M.H."/>
            <person name="Kaul D."/>
            <person name="Muto C."/>
            <person name="Cheng S.J."/>
            <person name="Richter R.A."/>
            <person name="Bruno V.M."/>
            <person name="Liu G."/>
            <person name="Beyhan S."/>
            <person name="Sundermann A.J."/>
            <person name="Mounaud S."/>
            <person name="Pasculle A.W."/>
            <person name="Nierman W.C."/>
            <person name="Driscoll E."/>
            <person name="Cumbie R."/>
            <person name="Clancy C.J."/>
            <person name="Dupont C.L."/>
        </authorList>
    </citation>
    <scope>NUCLEOTIDE SEQUENCE</scope>
    <source>
        <strain evidence="9">GL11</strain>
    </source>
</reference>
<evidence type="ECO:0000259" key="8">
    <source>
        <dbReference type="PROSITE" id="PS50021"/>
    </source>
</evidence>
<dbReference type="Pfam" id="PF19047">
    <property type="entry name" value="HOOK_N"/>
    <property type="match status" value="1"/>
</dbReference>
<dbReference type="SUPFAM" id="SSF116907">
    <property type="entry name" value="Hook domain"/>
    <property type="match status" value="1"/>
</dbReference>
<dbReference type="GO" id="GO:0005815">
    <property type="term" value="C:microtubule organizing center"/>
    <property type="evidence" value="ECO:0007669"/>
    <property type="project" value="TreeGrafter"/>
</dbReference>
<dbReference type="Proteomes" id="UP000716291">
    <property type="component" value="Unassembled WGS sequence"/>
</dbReference>
<evidence type="ECO:0000256" key="2">
    <source>
        <dbReference type="ARBA" id="ARBA00006946"/>
    </source>
</evidence>
<accession>A0A9P6XG46</accession>
<evidence type="ECO:0000256" key="1">
    <source>
        <dbReference type="ARBA" id="ARBA00004245"/>
    </source>
</evidence>
<gene>
    <name evidence="9" type="ORF">G6F64_002707</name>
</gene>
<organism evidence="9 10">
    <name type="scientific">Rhizopus oryzae</name>
    <name type="common">Mucormycosis agent</name>
    <name type="synonym">Rhizopus arrhizus var. delemar</name>
    <dbReference type="NCBI Taxonomy" id="64495"/>
    <lineage>
        <taxon>Eukaryota</taxon>
        <taxon>Fungi</taxon>
        <taxon>Fungi incertae sedis</taxon>
        <taxon>Mucoromycota</taxon>
        <taxon>Mucoromycotina</taxon>
        <taxon>Mucoromycetes</taxon>
        <taxon>Mucorales</taxon>
        <taxon>Mucorineae</taxon>
        <taxon>Rhizopodaceae</taxon>
        <taxon>Rhizopus</taxon>
    </lineage>
</organism>
<dbReference type="InterPro" id="IPR036872">
    <property type="entry name" value="CH_dom_sf"/>
</dbReference>
<keyword evidence="5 7" id="KW-0175">Coiled coil</keyword>
<protein>
    <recommendedName>
        <fullName evidence="8">Calponin-homology (CH) domain-containing protein</fullName>
    </recommendedName>
</protein>
<evidence type="ECO:0000256" key="6">
    <source>
        <dbReference type="ARBA" id="ARBA00023212"/>
    </source>
</evidence>
<dbReference type="GO" id="GO:0051959">
    <property type="term" value="F:dynein light intermediate chain binding"/>
    <property type="evidence" value="ECO:0007669"/>
    <property type="project" value="TreeGrafter"/>
</dbReference>
<dbReference type="InterPro" id="IPR008636">
    <property type="entry name" value="Hook_C"/>
</dbReference>
<evidence type="ECO:0000256" key="7">
    <source>
        <dbReference type="SAM" id="Coils"/>
    </source>
</evidence>
<feature type="coiled-coil region" evidence="7">
    <location>
        <begin position="213"/>
        <end position="437"/>
    </location>
</feature>
<dbReference type="GO" id="GO:0030705">
    <property type="term" value="P:cytoskeleton-dependent intracellular transport"/>
    <property type="evidence" value="ECO:0007669"/>
    <property type="project" value="InterPro"/>
</dbReference>
<dbReference type="PANTHER" id="PTHR18947">
    <property type="entry name" value="HOOK PROTEINS"/>
    <property type="match status" value="1"/>
</dbReference>
<feature type="coiled-coil region" evidence="7">
    <location>
        <begin position="660"/>
        <end position="687"/>
    </location>
</feature>
<dbReference type="AlphaFoldDB" id="A0A9P6XG46"/>
<keyword evidence="3" id="KW-0963">Cytoplasm</keyword>
<dbReference type="Gene3D" id="1.10.418.10">
    <property type="entry name" value="Calponin-like domain"/>
    <property type="match status" value="1"/>
</dbReference>
<evidence type="ECO:0000256" key="3">
    <source>
        <dbReference type="ARBA" id="ARBA00022490"/>
    </source>
</evidence>
<dbReference type="GO" id="GO:0005737">
    <property type="term" value="C:cytoplasm"/>
    <property type="evidence" value="ECO:0007669"/>
    <property type="project" value="TreeGrafter"/>
</dbReference>
<feature type="domain" description="Calponin-homology (CH)" evidence="8">
    <location>
        <begin position="3"/>
        <end position="110"/>
    </location>
</feature>
<evidence type="ECO:0000313" key="10">
    <source>
        <dbReference type="Proteomes" id="UP000716291"/>
    </source>
</evidence>
<dbReference type="GO" id="GO:0031122">
    <property type="term" value="P:cytoplasmic microtubule organization"/>
    <property type="evidence" value="ECO:0007669"/>
    <property type="project" value="InterPro"/>
</dbReference>
<evidence type="ECO:0000256" key="5">
    <source>
        <dbReference type="ARBA" id="ARBA00023054"/>
    </source>
</evidence>
<name>A0A9P6XG46_RHIOR</name>